<organism evidence="1">
    <name type="scientific">Ixodes ricinus</name>
    <name type="common">Common tick</name>
    <name type="synonym">Acarus ricinus</name>
    <dbReference type="NCBI Taxonomy" id="34613"/>
    <lineage>
        <taxon>Eukaryota</taxon>
        <taxon>Metazoa</taxon>
        <taxon>Ecdysozoa</taxon>
        <taxon>Arthropoda</taxon>
        <taxon>Chelicerata</taxon>
        <taxon>Arachnida</taxon>
        <taxon>Acari</taxon>
        <taxon>Parasitiformes</taxon>
        <taxon>Ixodida</taxon>
        <taxon>Ixodoidea</taxon>
        <taxon>Ixodidae</taxon>
        <taxon>Ixodinae</taxon>
        <taxon>Ixodes</taxon>
    </lineage>
</organism>
<dbReference type="GO" id="GO:0004519">
    <property type="term" value="F:endonuclease activity"/>
    <property type="evidence" value="ECO:0007669"/>
    <property type="project" value="UniProtKB-KW"/>
</dbReference>
<keyword evidence="1" id="KW-0808">Transferase</keyword>
<evidence type="ECO:0000313" key="1">
    <source>
        <dbReference type="EMBL" id="JAR90698.1"/>
    </source>
</evidence>
<protein>
    <submittedName>
        <fullName evidence="1">Putative endonuclease/reverse transcriptase</fullName>
    </submittedName>
</protein>
<proteinExistence type="predicted"/>
<sequence>FLRRTLRLSTPSLRLLTYKAIVLPTLDHAAIIWDPSTKLSINKLDRVQKEAARYIYNTFGRTSTTDLLARADLKSFSLRNWHSQLKVFYQLINGHYRMDVAHLINLSSTYATRRRHALTITPFLSHNNCFKYSFFCER</sequence>
<dbReference type="GO" id="GO:0003964">
    <property type="term" value="F:RNA-directed DNA polymerase activity"/>
    <property type="evidence" value="ECO:0007669"/>
    <property type="project" value="UniProtKB-KW"/>
</dbReference>
<accession>A0A147BIU9</accession>
<keyword evidence="1" id="KW-0378">Hydrolase</keyword>
<dbReference type="AlphaFoldDB" id="A0A147BIU9"/>
<dbReference type="EMBL" id="GEGO01004706">
    <property type="protein sequence ID" value="JAR90698.1"/>
    <property type="molecule type" value="Transcribed_RNA"/>
</dbReference>
<keyword evidence="1" id="KW-0540">Nuclease</keyword>
<name>A0A147BIU9_IXORI</name>
<keyword evidence="1" id="KW-0255">Endonuclease</keyword>
<reference evidence="1" key="1">
    <citation type="journal article" date="2018" name="PLoS Negl. Trop. Dis.">
        <title>Sialome diversity of ticks revealed by RNAseq of single tick salivary glands.</title>
        <authorList>
            <person name="Perner J."/>
            <person name="Kropackova S."/>
            <person name="Kopacek P."/>
            <person name="Ribeiro J.M."/>
        </authorList>
    </citation>
    <scope>NUCLEOTIDE SEQUENCE</scope>
    <source>
        <strain evidence="1">Siblings of single egg batch collected in Ceske Budejovice</strain>
        <tissue evidence="1">Salivary glands</tissue>
    </source>
</reference>
<feature type="non-terminal residue" evidence="1">
    <location>
        <position position="1"/>
    </location>
</feature>
<keyword evidence="1" id="KW-0695">RNA-directed DNA polymerase</keyword>
<keyword evidence="1" id="KW-0548">Nucleotidyltransferase</keyword>